<protein>
    <submittedName>
        <fullName evidence="1">DUF3822 family protein</fullName>
    </submittedName>
</protein>
<name>A0A9D9N171_9BACT</name>
<evidence type="ECO:0000313" key="1">
    <source>
        <dbReference type="EMBL" id="MBO8456393.1"/>
    </source>
</evidence>
<accession>A0A9D9N171</accession>
<evidence type="ECO:0000313" key="2">
    <source>
        <dbReference type="Proteomes" id="UP000823617"/>
    </source>
</evidence>
<dbReference type="EMBL" id="JADIMK010000089">
    <property type="protein sequence ID" value="MBO8456393.1"/>
    <property type="molecule type" value="Genomic_DNA"/>
</dbReference>
<reference evidence="1" key="2">
    <citation type="journal article" date="2021" name="PeerJ">
        <title>Extensive microbial diversity within the chicken gut microbiome revealed by metagenomics and culture.</title>
        <authorList>
            <person name="Gilroy R."/>
            <person name="Ravi A."/>
            <person name="Getino M."/>
            <person name="Pursley I."/>
            <person name="Horton D.L."/>
            <person name="Alikhan N.F."/>
            <person name="Baker D."/>
            <person name="Gharbi K."/>
            <person name="Hall N."/>
            <person name="Watson M."/>
            <person name="Adriaenssens E.M."/>
            <person name="Foster-Nyarko E."/>
            <person name="Jarju S."/>
            <person name="Secka A."/>
            <person name="Antonio M."/>
            <person name="Oren A."/>
            <person name="Chaudhuri R.R."/>
            <person name="La Ragione R."/>
            <person name="Hildebrand F."/>
            <person name="Pallen M.J."/>
        </authorList>
    </citation>
    <scope>NUCLEOTIDE SEQUENCE</scope>
    <source>
        <strain evidence="1">B1-3475</strain>
    </source>
</reference>
<gene>
    <name evidence="1" type="ORF">IAC08_08360</name>
</gene>
<dbReference type="Proteomes" id="UP000823617">
    <property type="component" value="Unassembled WGS sequence"/>
</dbReference>
<sequence>MSPDRIFTAPEFQSRYDEVEISLLTPKCTLVPEHFFDKSVARDILGDAVELKDTDQVDFIQEPASGAVLVYSLSIGETMSRLISGTVLRKDGSTSPVLPEFHYMLAAASRLSDYNRIVASYADGRLYLVVSQGRSLMLCNSFDAVDFTTAQYYIFMVMKRLQLNPEQSVIYFRTPLEQHEEMSLYRYFRGVEVI</sequence>
<dbReference type="Pfam" id="PF12864">
    <property type="entry name" value="DUF3822"/>
    <property type="match status" value="1"/>
</dbReference>
<reference evidence="1" key="1">
    <citation type="submission" date="2020-10" db="EMBL/GenBank/DDBJ databases">
        <authorList>
            <person name="Gilroy R."/>
        </authorList>
    </citation>
    <scope>NUCLEOTIDE SEQUENCE</scope>
    <source>
        <strain evidence="1">B1-3475</strain>
    </source>
</reference>
<dbReference type="AlphaFoldDB" id="A0A9D9N171"/>
<proteinExistence type="predicted"/>
<organism evidence="1 2">
    <name type="scientific">Candidatus Cryptobacteroides intestinigallinarum</name>
    <dbReference type="NCBI Taxonomy" id="2840767"/>
    <lineage>
        <taxon>Bacteria</taxon>
        <taxon>Pseudomonadati</taxon>
        <taxon>Bacteroidota</taxon>
        <taxon>Bacteroidia</taxon>
        <taxon>Bacteroidales</taxon>
        <taxon>Candidatus Cryptobacteroides</taxon>
    </lineage>
</organism>
<comment type="caution">
    <text evidence="1">The sequence shown here is derived from an EMBL/GenBank/DDBJ whole genome shotgun (WGS) entry which is preliminary data.</text>
</comment>
<dbReference type="InterPro" id="IPR024213">
    <property type="entry name" value="DUF3822"/>
</dbReference>
<dbReference type="Gene3D" id="3.30.420.250">
    <property type="match status" value="1"/>
</dbReference>
<dbReference type="Gene3D" id="3.30.420.260">
    <property type="match status" value="1"/>
</dbReference>